<organism evidence="1 2">
    <name type="scientific">Morus notabilis</name>
    <dbReference type="NCBI Taxonomy" id="981085"/>
    <lineage>
        <taxon>Eukaryota</taxon>
        <taxon>Viridiplantae</taxon>
        <taxon>Streptophyta</taxon>
        <taxon>Embryophyta</taxon>
        <taxon>Tracheophyta</taxon>
        <taxon>Spermatophyta</taxon>
        <taxon>Magnoliopsida</taxon>
        <taxon>eudicotyledons</taxon>
        <taxon>Gunneridae</taxon>
        <taxon>Pentapetalae</taxon>
        <taxon>rosids</taxon>
        <taxon>fabids</taxon>
        <taxon>Rosales</taxon>
        <taxon>Moraceae</taxon>
        <taxon>Moreae</taxon>
        <taxon>Morus</taxon>
    </lineage>
</organism>
<sequence length="87" mass="10080">MATTFGVVTGPKIRQILRGLRPARGRATNFGVVTGPISRYIEVFFTMYDWHGNGDNFWCRNRAHQPLYRSSLRNLQLARDRRQLLVS</sequence>
<evidence type="ECO:0000313" key="1">
    <source>
        <dbReference type="EMBL" id="EXB66130.1"/>
    </source>
</evidence>
<reference evidence="2" key="1">
    <citation type="submission" date="2013-01" db="EMBL/GenBank/DDBJ databases">
        <title>Draft Genome Sequence of a Mulberry Tree, Morus notabilis C.K. Schneid.</title>
        <authorList>
            <person name="He N."/>
            <person name="Zhao S."/>
        </authorList>
    </citation>
    <scope>NUCLEOTIDE SEQUENCE</scope>
</reference>
<dbReference type="EMBL" id="KE344525">
    <property type="protein sequence ID" value="EXB66130.1"/>
    <property type="molecule type" value="Genomic_DNA"/>
</dbReference>
<proteinExistence type="predicted"/>
<protein>
    <submittedName>
        <fullName evidence="1">Uncharacterized protein</fullName>
    </submittedName>
</protein>
<dbReference type="Proteomes" id="UP000030645">
    <property type="component" value="Unassembled WGS sequence"/>
</dbReference>
<evidence type="ECO:0000313" key="2">
    <source>
        <dbReference type="Proteomes" id="UP000030645"/>
    </source>
</evidence>
<gene>
    <name evidence="1" type="ORF">L484_002968</name>
</gene>
<name>W9RDE4_9ROSA</name>
<dbReference type="AlphaFoldDB" id="W9RDE4"/>
<accession>W9RDE4</accession>
<keyword evidence="2" id="KW-1185">Reference proteome</keyword>